<protein>
    <recommendedName>
        <fullName evidence="6">Ketoreductase domain-containing protein</fullName>
    </recommendedName>
</protein>
<name>A0A5K7ZFB3_9BACT</name>
<evidence type="ECO:0000313" key="7">
    <source>
        <dbReference type="EMBL" id="BBO78403.1"/>
    </source>
</evidence>
<dbReference type="EMBL" id="AP021875">
    <property type="protein sequence ID" value="BBO78403.1"/>
    <property type="molecule type" value="Genomic_DNA"/>
</dbReference>
<dbReference type="Gene3D" id="3.40.47.10">
    <property type="match status" value="1"/>
</dbReference>
<evidence type="ECO:0000256" key="4">
    <source>
        <dbReference type="ARBA" id="ARBA00023002"/>
    </source>
</evidence>
<dbReference type="InterPro" id="IPR036291">
    <property type="entry name" value="NAD(P)-bd_dom_sf"/>
</dbReference>
<dbReference type="SUPFAM" id="SSF53901">
    <property type="entry name" value="Thiolase-like"/>
    <property type="match status" value="2"/>
</dbReference>
<dbReference type="PANTHER" id="PTHR45024">
    <property type="entry name" value="DEHYDROGENASES, SHORT CHAIN"/>
    <property type="match status" value="1"/>
</dbReference>
<dbReference type="Pfam" id="PF02036">
    <property type="entry name" value="SCP2"/>
    <property type="match status" value="1"/>
</dbReference>
<dbReference type="Gene3D" id="3.30.1050.10">
    <property type="entry name" value="SCP2 sterol-binding domain"/>
    <property type="match status" value="1"/>
</dbReference>
<dbReference type="SUPFAM" id="SSF50249">
    <property type="entry name" value="Nucleic acid-binding proteins"/>
    <property type="match status" value="1"/>
</dbReference>
<dbReference type="InterPro" id="IPR002878">
    <property type="entry name" value="ChsH2_C"/>
</dbReference>
<dbReference type="PRINTS" id="PR00080">
    <property type="entry name" value="SDRFAMILY"/>
</dbReference>
<reference evidence="7 8" key="1">
    <citation type="submission" date="2019-11" db="EMBL/GenBank/DDBJ databases">
        <title>Comparative genomics of hydrocarbon-degrading Desulfosarcina strains.</title>
        <authorList>
            <person name="Watanabe M."/>
            <person name="Kojima H."/>
            <person name="Fukui M."/>
        </authorList>
    </citation>
    <scope>NUCLEOTIDE SEQUENCE [LARGE SCALE GENOMIC DNA]</scope>
    <source>
        <strain evidence="7 8">PP31</strain>
    </source>
</reference>
<dbReference type="SUPFAM" id="SSF55718">
    <property type="entry name" value="SCP-like"/>
    <property type="match status" value="1"/>
</dbReference>
<dbReference type="InterPro" id="IPR003033">
    <property type="entry name" value="SCP2_sterol-bd_dom"/>
</dbReference>
<dbReference type="Pfam" id="PF01796">
    <property type="entry name" value="OB_ChsH2_C"/>
    <property type="match status" value="1"/>
</dbReference>
<comment type="similarity">
    <text evidence="2">Belongs to the short-chain dehydrogenases/reductases (SDR) family.</text>
</comment>
<dbReference type="InterPro" id="IPR022002">
    <property type="entry name" value="ChsH2_Znr"/>
</dbReference>
<evidence type="ECO:0000313" key="8">
    <source>
        <dbReference type="Proteomes" id="UP000427769"/>
    </source>
</evidence>
<dbReference type="GO" id="GO:0005737">
    <property type="term" value="C:cytoplasm"/>
    <property type="evidence" value="ECO:0007669"/>
    <property type="project" value="UniProtKB-ARBA"/>
</dbReference>
<dbReference type="Gene3D" id="3.40.50.720">
    <property type="entry name" value="NAD(P)-binding Rossmann-like Domain"/>
    <property type="match status" value="1"/>
</dbReference>
<comment type="subcellular location">
    <subcellularLocation>
        <location evidence="1">Peroxisome</location>
    </subcellularLocation>
</comment>
<dbReference type="InterPro" id="IPR051687">
    <property type="entry name" value="Peroxisomal_Beta-Oxidation"/>
</dbReference>
<dbReference type="Pfam" id="PF12172">
    <property type="entry name" value="zf-ChsH2"/>
    <property type="match status" value="1"/>
</dbReference>
<keyword evidence="4" id="KW-0560">Oxidoreductase</keyword>
<accession>A0A5K7ZFB3</accession>
<gene>
    <name evidence="7" type="ORF">DSCW_58200</name>
</gene>
<evidence type="ECO:0000256" key="5">
    <source>
        <dbReference type="ARBA" id="ARBA00023140"/>
    </source>
</evidence>
<dbReference type="InterPro" id="IPR012340">
    <property type="entry name" value="NA-bd_OB-fold"/>
</dbReference>
<dbReference type="InterPro" id="IPR002347">
    <property type="entry name" value="SDR_fam"/>
</dbReference>
<dbReference type="Proteomes" id="UP000427769">
    <property type="component" value="Chromosome"/>
</dbReference>
<keyword evidence="3" id="KW-0808">Transferase</keyword>
<dbReference type="InterPro" id="IPR016039">
    <property type="entry name" value="Thiolase-like"/>
</dbReference>
<sequence length="915" mass="98484">MAEIIGITSFGAYIPRLRLERMAIFQSMGWFAPATVMVAQGERSMCNWDEDSLTMAVTASRACLTGIDKSGIDGLYLASTTLPFADRQNAGIAATALNLKNEILAADFSASQKAGTSALISALDAVKAGDRKQVMVAAADRRETKAAYFYEMWFGDGAAALCVGSDNVIAEFLGSHSVSHDFVDHYRASGKTYDYMWEERWARDEGYAKIIPEAVQGLMAKLNITMEDVDRLVFPCFFKAEHRKIARLLGADKDKVADNLHEVCGETGTAHSLLMLCQALETARPGDRILVAGFGQGCNALYFRVTDAIAELPARDGVDGSLANKLTIDNYPKFLKFRDLIQTEMGIRAEAPTQTAMTALWRKRHMLLGLVGGRCEACDTPQFPKTEVCVNPSCGAMHSQVDYEFADRPAAIKTFTADLLAVSVDPPHCYGMIQFEGGGRMMADFTDCTMDDLKVGLPMRMVFRKRTEDKERGFVNYFWKATPIPGAAELMNRIRFDGQVAVVTGAGGGLGRVYALELARRGACVVVNDFGGARDGSGGGSASPADLVVTEIQAAGGQAVANYDNVATVEGGENIVRTAIDTFGSVDIVINNAGILRDKSFTKMEPENWDAVMAVHLNGACHVTRPAFAAMKEKRYGRIVMTTSAAGLYGNFGQTNYSAAKMALVGLMNTLKLEGAKYDIKVNTVAPLAASRLTEDILPPEMFAKMKPELVAPLVVYLCSDRCSETGAIFNTGMGYANRAAVMTGPGAIIGSENQPPTVEQIHAQWDQINNMEGARELSDLTTALMDLMTPSSAAAPGPAPAEPSSDEELTVAAIFEKMPDAFVADAAAGVDVVFQYCIDGPGGGDWFVDVKDQTCTVTSGKADKATCTLKIGDADFVRLITGQLPAMQAYTSGKLVIEGDIMKSQLIERLFKLA</sequence>
<dbReference type="CDD" id="cd00827">
    <property type="entry name" value="init_cond_enzymes"/>
    <property type="match status" value="1"/>
</dbReference>
<keyword evidence="8" id="KW-1185">Reference proteome</keyword>
<dbReference type="AlphaFoldDB" id="A0A5K7ZFB3"/>
<organism evidence="7 8">
    <name type="scientific">Desulfosarcina widdelii</name>
    <dbReference type="NCBI Taxonomy" id="947919"/>
    <lineage>
        <taxon>Bacteria</taxon>
        <taxon>Pseudomonadati</taxon>
        <taxon>Thermodesulfobacteriota</taxon>
        <taxon>Desulfobacteria</taxon>
        <taxon>Desulfobacterales</taxon>
        <taxon>Desulfosarcinaceae</taxon>
        <taxon>Desulfosarcina</taxon>
    </lineage>
</organism>
<dbReference type="InterPro" id="IPR013747">
    <property type="entry name" value="ACP_syn_III_C"/>
</dbReference>
<dbReference type="PRINTS" id="PR00081">
    <property type="entry name" value="GDHRDH"/>
</dbReference>
<dbReference type="Pfam" id="PF00106">
    <property type="entry name" value="adh_short"/>
    <property type="match status" value="1"/>
</dbReference>
<dbReference type="Pfam" id="PF08541">
    <property type="entry name" value="ACP_syn_III_C"/>
    <property type="match status" value="1"/>
</dbReference>
<dbReference type="InterPro" id="IPR036527">
    <property type="entry name" value="SCP2_sterol-bd_dom_sf"/>
</dbReference>
<proteinExistence type="inferred from homology"/>
<keyword evidence="5" id="KW-0576">Peroxisome</keyword>
<evidence type="ECO:0000256" key="3">
    <source>
        <dbReference type="ARBA" id="ARBA00022679"/>
    </source>
</evidence>
<evidence type="ECO:0000259" key="6">
    <source>
        <dbReference type="SMART" id="SM00822"/>
    </source>
</evidence>
<dbReference type="CDD" id="cd05353">
    <property type="entry name" value="hydroxyacyl-CoA-like_DH_SDR_c-like"/>
    <property type="match status" value="1"/>
</dbReference>
<dbReference type="SUPFAM" id="SSF51735">
    <property type="entry name" value="NAD(P)-binding Rossmann-fold domains"/>
    <property type="match status" value="1"/>
</dbReference>
<dbReference type="GO" id="GO:0016746">
    <property type="term" value="F:acyltransferase activity"/>
    <property type="evidence" value="ECO:0007669"/>
    <property type="project" value="InterPro"/>
</dbReference>
<dbReference type="SMART" id="SM00822">
    <property type="entry name" value="PKS_KR"/>
    <property type="match status" value="1"/>
</dbReference>
<dbReference type="InterPro" id="IPR057326">
    <property type="entry name" value="KR_dom"/>
</dbReference>
<dbReference type="GO" id="GO:0016491">
    <property type="term" value="F:oxidoreductase activity"/>
    <property type="evidence" value="ECO:0007669"/>
    <property type="project" value="UniProtKB-KW"/>
</dbReference>
<dbReference type="PANTHER" id="PTHR45024:SF2">
    <property type="entry name" value="SCP2 DOMAIN-CONTAINING PROTEIN"/>
    <property type="match status" value="1"/>
</dbReference>
<evidence type="ECO:0000256" key="1">
    <source>
        <dbReference type="ARBA" id="ARBA00004275"/>
    </source>
</evidence>
<evidence type="ECO:0000256" key="2">
    <source>
        <dbReference type="ARBA" id="ARBA00006484"/>
    </source>
</evidence>
<feature type="domain" description="Ketoreductase" evidence="6">
    <location>
        <begin position="499"/>
        <end position="696"/>
    </location>
</feature>
<dbReference type="KEGG" id="dwd:DSCW_58200"/>
<dbReference type="RefSeq" id="WP_170302502.1">
    <property type="nucleotide sequence ID" value="NZ_AP021875.1"/>
</dbReference>